<gene>
    <name evidence="1" type="ORF">H9873_10090</name>
</gene>
<reference evidence="1" key="2">
    <citation type="submission" date="2021-04" db="EMBL/GenBank/DDBJ databases">
        <authorList>
            <person name="Gilroy R."/>
        </authorList>
    </citation>
    <scope>NUCLEOTIDE SEQUENCE</scope>
    <source>
        <strain evidence="1">ChiSxjej1B13-11762</strain>
    </source>
</reference>
<name>A0A9D1RBV2_9FIRM</name>
<protein>
    <submittedName>
        <fullName evidence="1">M20 family peptidase</fullName>
    </submittedName>
</protein>
<reference evidence="1" key="1">
    <citation type="journal article" date="2021" name="PeerJ">
        <title>Extensive microbial diversity within the chicken gut microbiome revealed by metagenomics and culture.</title>
        <authorList>
            <person name="Gilroy R."/>
            <person name="Ravi A."/>
            <person name="Getino M."/>
            <person name="Pursley I."/>
            <person name="Horton D.L."/>
            <person name="Alikhan N.F."/>
            <person name="Baker D."/>
            <person name="Gharbi K."/>
            <person name="Hall N."/>
            <person name="Watson M."/>
            <person name="Adriaenssens E.M."/>
            <person name="Foster-Nyarko E."/>
            <person name="Jarju S."/>
            <person name="Secka A."/>
            <person name="Antonio M."/>
            <person name="Oren A."/>
            <person name="Chaudhuri R.R."/>
            <person name="La Ragione R."/>
            <person name="Hildebrand F."/>
            <person name="Pallen M.J."/>
        </authorList>
    </citation>
    <scope>NUCLEOTIDE SEQUENCE</scope>
    <source>
        <strain evidence="1">ChiSxjej1B13-11762</strain>
    </source>
</reference>
<dbReference type="AlphaFoldDB" id="A0A9D1RBV2"/>
<proteinExistence type="predicted"/>
<organism evidence="1 2">
    <name type="scientific">Candidatus Dorea gallistercoris</name>
    <dbReference type="NCBI Taxonomy" id="2838542"/>
    <lineage>
        <taxon>Bacteria</taxon>
        <taxon>Bacillati</taxon>
        <taxon>Bacillota</taxon>
        <taxon>Clostridia</taxon>
        <taxon>Lachnospirales</taxon>
        <taxon>Lachnospiraceae</taxon>
        <taxon>Dorea</taxon>
    </lineage>
</organism>
<comment type="caution">
    <text evidence="1">The sequence shown here is derived from an EMBL/GenBank/DDBJ whole genome shotgun (WGS) entry which is preliminary data.</text>
</comment>
<dbReference type="EMBL" id="DXGF01000181">
    <property type="protein sequence ID" value="HIW84655.1"/>
    <property type="molecule type" value="Genomic_DNA"/>
</dbReference>
<dbReference type="SUPFAM" id="SSF53187">
    <property type="entry name" value="Zn-dependent exopeptidases"/>
    <property type="match status" value="1"/>
</dbReference>
<accession>A0A9D1RBV2</accession>
<evidence type="ECO:0000313" key="1">
    <source>
        <dbReference type="EMBL" id="HIW84655.1"/>
    </source>
</evidence>
<dbReference type="Proteomes" id="UP000824263">
    <property type="component" value="Unassembled WGS sequence"/>
</dbReference>
<sequence>MKQYSEEEFLDQVLRISSVNGMDDEGKLAWFLADYLKDRGVNAVVQEIDKKHANVVAVLEGKT</sequence>
<dbReference type="Gene3D" id="3.40.630.10">
    <property type="entry name" value="Zn peptidases"/>
    <property type="match status" value="1"/>
</dbReference>
<feature type="non-terminal residue" evidence="1">
    <location>
        <position position="63"/>
    </location>
</feature>
<evidence type="ECO:0000313" key="2">
    <source>
        <dbReference type="Proteomes" id="UP000824263"/>
    </source>
</evidence>